<proteinExistence type="predicted"/>
<evidence type="ECO:0000313" key="6">
    <source>
        <dbReference type="EMBL" id="EJK48635.1"/>
    </source>
</evidence>
<sequence length="493" mass="54812">MPLMKIDPSPRCSAAARSQALDRWAGSTFLARPPAATKAKCKNFAVASCDRRQQNRTKSVSVASHRDVALPSQFVEAYNERNFDPVTHQRTDIAFDPLDGKLATSLDKSNDTPTSTSNISQDWLETQLKRWRADPNDYDEPWSRQTVQNSEKRVLWTNWTESIVRDPAQSPILFQYDDINEDTDNIETELLTRLYQYGLVLISGTPSSTDTLPFSAMSESSKSLHLSCKSDETAEAAILKLASLVGYHPLQTLYGSGVWSTSSESSFYDDETGASGSTSTADSAYGSTSLPLHTDMTYMTTPPGVQVFLMVQPASTPEAEATPKGQSTYLDGFAAAHQLFLENPEAFELLACTERIYRCLDDQEGWHMEAAGPVIETKSGGVNRWGPVSAIRHNDLDRLPDLPPYCSSLDVIDGSFYHKLTNAHEAWNEILSRDSMRLVIDLQPGDCVLVANQRCLHGRYAFESSAYPRVVMGCYVGTDELHSKMRRHRLPVL</sequence>
<feature type="domain" description="TauD/TfdA-like" evidence="5">
    <location>
        <begin position="174"/>
        <end position="475"/>
    </location>
</feature>
<dbReference type="PANTHER" id="PTHR10696:SF51">
    <property type="entry name" value="TRIMETHYLLYSINE DIOXYGENASE, MITOCHONDRIAL"/>
    <property type="match status" value="1"/>
</dbReference>
<dbReference type="GO" id="GO:0045329">
    <property type="term" value="P:carnitine biosynthetic process"/>
    <property type="evidence" value="ECO:0007669"/>
    <property type="project" value="UniProtKB-KW"/>
</dbReference>
<dbReference type="Pfam" id="PF02668">
    <property type="entry name" value="TauD"/>
    <property type="match status" value="1"/>
</dbReference>
<comment type="cofactor">
    <cofactor evidence="1">
        <name>L-ascorbate</name>
        <dbReference type="ChEBI" id="CHEBI:38290"/>
    </cofactor>
</comment>
<protein>
    <recommendedName>
        <fullName evidence="5">TauD/TfdA-like domain-containing protein</fullName>
    </recommendedName>
</protein>
<organism evidence="6 7">
    <name type="scientific">Thalassiosira oceanica</name>
    <name type="common">Marine diatom</name>
    <dbReference type="NCBI Taxonomy" id="159749"/>
    <lineage>
        <taxon>Eukaryota</taxon>
        <taxon>Sar</taxon>
        <taxon>Stramenopiles</taxon>
        <taxon>Ochrophyta</taxon>
        <taxon>Bacillariophyta</taxon>
        <taxon>Coscinodiscophyceae</taxon>
        <taxon>Thalassiosirophycidae</taxon>
        <taxon>Thalassiosirales</taxon>
        <taxon>Thalassiosiraceae</taxon>
        <taxon>Thalassiosira</taxon>
    </lineage>
</organism>
<name>K0R6Z1_THAOC</name>
<reference evidence="6 7" key="1">
    <citation type="journal article" date="2012" name="Genome Biol.">
        <title>Genome and low-iron response of an oceanic diatom adapted to chronic iron limitation.</title>
        <authorList>
            <person name="Lommer M."/>
            <person name="Specht M."/>
            <person name="Roy A.S."/>
            <person name="Kraemer L."/>
            <person name="Andreson R."/>
            <person name="Gutowska M.A."/>
            <person name="Wolf J."/>
            <person name="Bergner S.V."/>
            <person name="Schilhabel M.B."/>
            <person name="Klostermeier U.C."/>
            <person name="Beiko R.G."/>
            <person name="Rosenstiel P."/>
            <person name="Hippler M."/>
            <person name="Laroche J."/>
        </authorList>
    </citation>
    <scope>NUCLEOTIDE SEQUENCE [LARGE SCALE GENOMIC DNA]</scope>
    <source>
        <strain evidence="6 7">CCMP1005</strain>
    </source>
</reference>
<dbReference type="AlphaFoldDB" id="K0R6Z1"/>
<dbReference type="OMA" id="HTDMTYM"/>
<gene>
    <name evidence="6" type="ORF">THAOC_32551</name>
</gene>
<keyword evidence="4" id="KW-0560">Oxidoreductase</keyword>
<dbReference type="OrthoDB" id="408743at2759"/>
<dbReference type="GO" id="GO:0005739">
    <property type="term" value="C:mitochondrion"/>
    <property type="evidence" value="ECO:0007669"/>
    <property type="project" value="TreeGrafter"/>
</dbReference>
<dbReference type="InterPro" id="IPR050411">
    <property type="entry name" value="AlphaKG_dependent_hydroxylases"/>
</dbReference>
<keyword evidence="3" id="KW-0124">Carnitine biosynthesis</keyword>
<dbReference type="Proteomes" id="UP000266841">
    <property type="component" value="Unassembled WGS sequence"/>
</dbReference>
<dbReference type="eggNOG" id="KOG3889">
    <property type="taxonomic scope" value="Eukaryota"/>
</dbReference>
<dbReference type="Gene3D" id="3.60.130.10">
    <property type="entry name" value="Clavaminate synthase-like"/>
    <property type="match status" value="1"/>
</dbReference>
<evidence type="ECO:0000256" key="1">
    <source>
        <dbReference type="ARBA" id="ARBA00001961"/>
    </source>
</evidence>
<accession>K0R6Z1</accession>
<evidence type="ECO:0000313" key="7">
    <source>
        <dbReference type="Proteomes" id="UP000266841"/>
    </source>
</evidence>
<dbReference type="PANTHER" id="PTHR10696">
    <property type="entry name" value="GAMMA-BUTYROBETAINE HYDROXYLASE-RELATED"/>
    <property type="match status" value="1"/>
</dbReference>
<evidence type="ECO:0000259" key="5">
    <source>
        <dbReference type="Pfam" id="PF02668"/>
    </source>
</evidence>
<dbReference type="InterPro" id="IPR003819">
    <property type="entry name" value="TauD/TfdA-like"/>
</dbReference>
<dbReference type="GO" id="GO:0016491">
    <property type="term" value="F:oxidoreductase activity"/>
    <property type="evidence" value="ECO:0007669"/>
    <property type="project" value="UniProtKB-KW"/>
</dbReference>
<comment type="pathway">
    <text evidence="2">Amine and polyamine biosynthesis; carnitine biosynthesis.</text>
</comment>
<comment type="caution">
    <text evidence="6">The sequence shown here is derived from an EMBL/GenBank/DDBJ whole genome shotgun (WGS) entry which is preliminary data.</text>
</comment>
<keyword evidence="7" id="KW-1185">Reference proteome</keyword>
<dbReference type="InterPro" id="IPR042098">
    <property type="entry name" value="TauD-like_sf"/>
</dbReference>
<evidence type="ECO:0000256" key="4">
    <source>
        <dbReference type="ARBA" id="ARBA00023002"/>
    </source>
</evidence>
<dbReference type="EMBL" id="AGNL01045592">
    <property type="protein sequence ID" value="EJK48635.1"/>
    <property type="molecule type" value="Genomic_DNA"/>
</dbReference>
<dbReference type="SUPFAM" id="SSF51197">
    <property type="entry name" value="Clavaminate synthase-like"/>
    <property type="match status" value="1"/>
</dbReference>
<evidence type="ECO:0000256" key="2">
    <source>
        <dbReference type="ARBA" id="ARBA00005022"/>
    </source>
</evidence>
<evidence type="ECO:0000256" key="3">
    <source>
        <dbReference type="ARBA" id="ARBA00022873"/>
    </source>
</evidence>